<dbReference type="Proteomes" id="UP000035159">
    <property type="component" value="Chromosome"/>
</dbReference>
<evidence type="ECO:0000256" key="1">
    <source>
        <dbReference type="SAM" id="Phobius"/>
    </source>
</evidence>
<protein>
    <recommendedName>
        <fullName evidence="4">DUF4897 domain-containing protein</fullName>
    </recommendedName>
</protein>
<dbReference type="InterPro" id="IPR032604">
    <property type="entry name" value="DUF4897"/>
</dbReference>
<dbReference type="RefSeq" id="WP_047755089.1">
    <property type="nucleotide sequence ID" value="NZ_CAJUHA010000018.1"/>
</dbReference>
<evidence type="ECO:0000313" key="3">
    <source>
        <dbReference type="Proteomes" id="UP000035159"/>
    </source>
</evidence>
<dbReference type="OrthoDB" id="46598at2"/>
<keyword evidence="1" id="KW-0812">Transmembrane</keyword>
<evidence type="ECO:0008006" key="4">
    <source>
        <dbReference type="Google" id="ProtNLM"/>
    </source>
</evidence>
<keyword evidence="1" id="KW-1133">Transmembrane helix</keyword>
<name>A0A0G2ZEI6_9BACT</name>
<dbReference type="STRING" id="1330330.IX53_09110"/>
<gene>
    <name evidence="2" type="ORF">IX53_09110</name>
</gene>
<dbReference type="AlphaFoldDB" id="A0A0G2ZEI6"/>
<reference evidence="2 3" key="1">
    <citation type="submission" date="2015-04" db="EMBL/GenBank/DDBJ databases">
        <title>Complete Genome Sequence of Kosmotoga pacifica SLHLJ1.</title>
        <authorList>
            <person name="Jiang L.J."/>
            <person name="Shao Z.Z."/>
            <person name="Jebbar M."/>
        </authorList>
    </citation>
    <scope>NUCLEOTIDE SEQUENCE [LARGE SCALE GENOMIC DNA]</scope>
    <source>
        <strain evidence="2 3">SLHLJ1</strain>
    </source>
</reference>
<keyword evidence="3" id="KW-1185">Reference proteome</keyword>
<accession>A0A0G2ZEI6</accession>
<dbReference type="PATRIC" id="fig|1330330.3.peg.1851"/>
<keyword evidence="1" id="KW-0472">Membrane</keyword>
<evidence type="ECO:0000313" key="2">
    <source>
        <dbReference type="EMBL" id="AKI97954.1"/>
    </source>
</evidence>
<sequence>MKFNTLLIIIVVVMVAITAVNMFMSLSNKLKIETIAYSSNYSYDTEGRVKMDSVMEIKFLKPQQIDGFLEQFNKSPAEKLSEFQKSLEDFSSKLGRMLTVEDFQSTATVISYNVVKVEEVAVVRGFASVNNGRVNTSLGDVELDLSGDSVLTIALPVGAKVISIDPQPTSRPADNLLIWSNAGRIKFPEVVFVVEE</sequence>
<dbReference type="Pfam" id="PF16238">
    <property type="entry name" value="DUF4897"/>
    <property type="match status" value="1"/>
</dbReference>
<feature type="transmembrane region" description="Helical" evidence="1">
    <location>
        <begin position="6"/>
        <end position="24"/>
    </location>
</feature>
<proteinExistence type="predicted"/>
<organism evidence="2 3">
    <name type="scientific">Kosmotoga pacifica</name>
    <dbReference type="NCBI Taxonomy" id="1330330"/>
    <lineage>
        <taxon>Bacteria</taxon>
        <taxon>Thermotogati</taxon>
        <taxon>Thermotogota</taxon>
        <taxon>Thermotogae</taxon>
        <taxon>Kosmotogales</taxon>
        <taxon>Kosmotogaceae</taxon>
        <taxon>Kosmotoga</taxon>
    </lineage>
</organism>
<dbReference type="KEGG" id="kpf:IX53_09110"/>
<dbReference type="EMBL" id="CP011232">
    <property type="protein sequence ID" value="AKI97954.1"/>
    <property type="molecule type" value="Genomic_DNA"/>
</dbReference>